<organism evidence="2 3">
    <name type="scientific">Leuconostoc carnosum (strain JB16)</name>
    <dbReference type="NCBI Taxonomy" id="1229758"/>
    <lineage>
        <taxon>Bacteria</taxon>
        <taxon>Bacillati</taxon>
        <taxon>Bacillota</taxon>
        <taxon>Bacilli</taxon>
        <taxon>Lactobacillales</taxon>
        <taxon>Lactobacillaceae</taxon>
        <taxon>Leuconostoc</taxon>
    </lineage>
</organism>
<evidence type="ECO:0000256" key="1">
    <source>
        <dbReference type="SAM" id="MobiDB-lite"/>
    </source>
</evidence>
<dbReference type="Proteomes" id="UP000006299">
    <property type="component" value="Chromosome"/>
</dbReference>
<evidence type="ECO:0000313" key="3">
    <source>
        <dbReference type="Proteomes" id="UP000006299"/>
    </source>
</evidence>
<name>K0DBQ5_LEUCJ</name>
<dbReference type="HOGENOM" id="CLU_2700298_0_0_9"/>
<feature type="region of interest" description="Disordered" evidence="1">
    <location>
        <begin position="1"/>
        <end position="27"/>
    </location>
</feature>
<dbReference type="EMBL" id="CP003851">
    <property type="protein sequence ID" value="AFT82288.1"/>
    <property type="molecule type" value="Genomic_DNA"/>
</dbReference>
<gene>
    <name evidence="2" type="ordered locus">C270_06895</name>
</gene>
<evidence type="ECO:0000313" key="2">
    <source>
        <dbReference type="EMBL" id="AFT82288.1"/>
    </source>
</evidence>
<reference evidence="2 3" key="1">
    <citation type="journal article" date="2012" name="J. Bacteriol.">
        <title>Complete genome sequence of Leuconostoc carnosum strain JB16, isolated from Kimchi.</title>
        <authorList>
            <person name="Jung J.Y."/>
            <person name="Lee S.H."/>
            <person name="Jeon C.O."/>
        </authorList>
    </citation>
    <scope>NUCLEOTIDE SEQUENCE [LARGE SCALE GENOMIC DNA]</scope>
    <source>
        <strain evidence="2 3">JB16</strain>
    </source>
</reference>
<sequence>MSNSERGAGRQSERSEEETSQNKGVDKRNRAWYDNIVVTATTSSTLKTEQNFEQTNLLLLLEVITKQICEVNS</sequence>
<accession>K0DBQ5</accession>
<dbReference type="KEGG" id="lcn:C270_06895"/>
<dbReference type="AlphaFoldDB" id="K0DBQ5"/>
<keyword evidence="3" id="KW-1185">Reference proteome</keyword>
<proteinExistence type="predicted"/>
<protein>
    <submittedName>
        <fullName evidence="2">Uncharacterized protein</fullName>
    </submittedName>
</protein>